<protein>
    <submittedName>
        <fullName evidence="2">Uncharacterized protein</fullName>
    </submittedName>
</protein>
<proteinExistence type="predicted"/>
<evidence type="ECO:0000256" key="1">
    <source>
        <dbReference type="SAM" id="Coils"/>
    </source>
</evidence>
<comment type="caution">
    <text evidence="2">The sequence shown here is derived from an EMBL/GenBank/DDBJ whole genome shotgun (WGS) entry which is preliminary data.</text>
</comment>
<reference evidence="2 3" key="1">
    <citation type="submission" date="2012-07" db="EMBL/GenBank/DDBJ databases">
        <title>The Genome Sequence of Fusobacterium ulcerans 12_1B.</title>
        <authorList>
            <consortium name="The Broad Institute Genome Sequencing Platform"/>
            <person name="Earl A."/>
            <person name="Ward D."/>
            <person name="Feldgarden M."/>
            <person name="Gevers D."/>
            <person name="Strauss J."/>
            <person name="Ambrose C.E."/>
            <person name="Allen-Vercoe E."/>
            <person name="Walker B."/>
            <person name="Young S.K."/>
            <person name="Zeng Q."/>
            <person name="Gargeya S."/>
            <person name="Fitzgerald M."/>
            <person name="Haas B."/>
            <person name="Abouelleil A."/>
            <person name="Alvarado L."/>
            <person name="Arachchi H.M."/>
            <person name="Berlin A.M."/>
            <person name="Chapman S.B."/>
            <person name="Goldberg J."/>
            <person name="Griggs A."/>
            <person name="Gujja S."/>
            <person name="Hansen M."/>
            <person name="Howarth C."/>
            <person name="Imamovic A."/>
            <person name="Larimer J."/>
            <person name="McCowen C."/>
            <person name="Montmayeur A."/>
            <person name="Murphy C."/>
            <person name="Neiman D."/>
            <person name="Pearson M."/>
            <person name="Priest M."/>
            <person name="Roberts A."/>
            <person name="Saif S."/>
            <person name="Shea T."/>
            <person name="Sisk P."/>
            <person name="Sykes S."/>
            <person name="Wortman J."/>
            <person name="Nusbaum C."/>
            <person name="Birren B."/>
        </authorList>
    </citation>
    <scope>NUCLEOTIDE SEQUENCE [LARGE SCALE GENOMIC DNA]</scope>
    <source>
        <strain evidence="2 3">12_1B</strain>
    </source>
</reference>
<feature type="coiled-coil region" evidence="1">
    <location>
        <begin position="59"/>
        <end position="86"/>
    </location>
</feature>
<dbReference type="HOGENOM" id="CLU_2381989_0_0_0"/>
<dbReference type="PATRIC" id="fig|457404.5.peg.3535"/>
<evidence type="ECO:0000313" key="2">
    <source>
        <dbReference type="EMBL" id="EHO77184.1"/>
    </source>
</evidence>
<organism evidence="2 3">
    <name type="scientific">Fusobacterium ulcerans 12-1B</name>
    <dbReference type="NCBI Taxonomy" id="457404"/>
    <lineage>
        <taxon>Bacteria</taxon>
        <taxon>Fusobacteriati</taxon>
        <taxon>Fusobacteriota</taxon>
        <taxon>Fusobacteriia</taxon>
        <taxon>Fusobacteriales</taxon>
        <taxon>Fusobacteriaceae</taxon>
        <taxon>Fusobacterium</taxon>
    </lineage>
</organism>
<keyword evidence="3" id="KW-1185">Reference proteome</keyword>
<dbReference type="BioCyc" id="FSP457404-HMP:GTSQ-3543-MONOMER"/>
<accession>H1PYJ5</accession>
<dbReference type="EMBL" id="AGWJ02000035">
    <property type="protein sequence ID" value="EHO77184.1"/>
    <property type="molecule type" value="Genomic_DNA"/>
</dbReference>
<name>H1PYJ5_9FUSO</name>
<gene>
    <name evidence="2" type="ORF">HMPREF0402_03488</name>
</gene>
<sequence length="94" mass="11308">MIYLILLFPILLVIIQYWKKHSIGNIEMLEKLMTKEEFKKFKKGLSKLKNLDEKEAFYQAVFKKKLEEYENNCDEKKKTIDEKISSLMDKEEGK</sequence>
<dbReference type="Proteomes" id="UP000003233">
    <property type="component" value="Unassembled WGS sequence"/>
</dbReference>
<dbReference type="AlphaFoldDB" id="H1PYJ5"/>
<dbReference type="RefSeq" id="WP_008699434.1">
    <property type="nucleotide sequence ID" value="NZ_KE161012.1"/>
</dbReference>
<keyword evidence="1" id="KW-0175">Coiled coil</keyword>
<evidence type="ECO:0000313" key="3">
    <source>
        <dbReference type="Proteomes" id="UP000003233"/>
    </source>
</evidence>